<dbReference type="InterPro" id="IPR013154">
    <property type="entry name" value="ADH-like_N"/>
</dbReference>
<dbReference type="Pfam" id="PF08240">
    <property type="entry name" value="ADH_N"/>
    <property type="match status" value="1"/>
</dbReference>
<dbReference type="Gene3D" id="3.90.180.10">
    <property type="entry name" value="Medium-chain alcohol dehydrogenases, catalytic domain"/>
    <property type="match status" value="1"/>
</dbReference>
<proteinExistence type="predicted"/>
<dbReference type="Pfam" id="PF00107">
    <property type="entry name" value="ADH_zinc_N"/>
    <property type="match status" value="1"/>
</dbReference>
<organism evidence="3 4">
    <name type="scientific">Dyella caseinilytica</name>
    <dbReference type="NCBI Taxonomy" id="1849581"/>
    <lineage>
        <taxon>Bacteria</taxon>
        <taxon>Pseudomonadati</taxon>
        <taxon>Pseudomonadota</taxon>
        <taxon>Gammaproteobacteria</taxon>
        <taxon>Lysobacterales</taxon>
        <taxon>Rhodanobacteraceae</taxon>
        <taxon>Dyella</taxon>
    </lineage>
</organism>
<evidence type="ECO:0000259" key="2">
    <source>
        <dbReference type="SMART" id="SM00829"/>
    </source>
</evidence>
<protein>
    <submittedName>
        <fullName evidence="3">Zinc-binding alcohol dehydrogenase family protein</fullName>
    </submittedName>
</protein>
<evidence type="ECO:0000313" key="3">
    <source>
        <dbReference type="EMBL" id="QRN55190.1"/>
    </source>
</evidence>
<dbReference type="InterPro" id="IPR013149">
    <property type="entry name" value="ADH-like_C"/>
</dbReference>
<dbReference type="SUPFAM" id="SSF50129">
    <property type="entry name" value="GroES-like"/>
    <property type="match status" value="1"/>
</dbReference>
<dbReference type="InterPro" id="IPR020843">
    <property type="entry name" value="ER"/>
</dbReference>
<dbReference type="Proteomes" id="UP000663181">
    <property type="component" value="Chromosome"/>
</dbReference>
<dbReference type="EMBL" id="CP064030">
    <property type="protein sequence ID" value="QRN55190.1"/>
    <property type="molecule type" value="Genomic_DNA"/>
</dbReference>
<gene>
    <name evidence="3" type="ORF">ISN74_07630</name>
</gene>
<dbReference type="SMART" id="SM00829">
    <property type="entry name" value="PKS_ER"/>
    <property type="match status" value="1"/>
</dbReference>
<dbReference type="RefSeq" id="WP_188798759.1">
    <property type="nucleotide sequence ID" value="NZ_BMIZ01000001.1"/>
</dbReference>
<dbReference type="SUPFAM" id="SSF51735">
    <property type="entry name" value="NAD(P)-binding Rossmann-fold domains"/>
    <property type="match status" value="1"/>
</dbReference>
<dbReference type="InterPro" id="IPR051603">
    <property type="entry name" value="Zinc-ADH_QOR/CCCR"/>
</dbReference>
<keyword evidence="1" id="KW-0521">NADP</keyword>
<accession>A0ABX7H1A1</accession>
<dbReference type="PANTHER" id="PTHR44154:SF1">
    <property type="entry name" value="QUINONE OXIDOREDUCTASE"/>
    <property type="match status" value="1"/>
</dbReference>
<reference evidence="3 4" key="1">
    <citation type="submission" date="2020-10" db="EMBL/GenBank/DDBJ databases">
        <title>Phylogeny of dyella-like bacteria.</title>
        <authorList>
            <person name="Fu J."/>
        </authorList>
    </citation>
    <scope>NUCLEOTIDE SEQUENCE [LARGE SCALE GENOMIC DNA]</scope>
    <source>
        <strain evidence="3 4">DHOB09</strain>
    </source>
</reference>
<evidence type="ECO:0000313" key="4">
    <source>
        <dbReference type="Proteomes" id="UP000663181"/>
    </source>
</evidence>
<feature type="domain" description="Enoyl reductase (ER)" evidence="2">
    <location>
        <begin position="10"/>
        <end position="320"/>
    </location>
</feature>
<dbReference type="Gene3D" id="3.40.50.720">
    <property type="entry name" value="NAD(P)-binding Rossmann-like Domain"/>
    <property type="match status" value="1"/>
</dbReference>
<keyword evidence="4" id="KW-1185">Reference proteome</keyword>
<evidence type="ECO:0000256" key="1">
    <source>
        <dbReference type="ARBA" id="ARBA00022857"/>
    </source>
</evidence>
<dbReference type="PANTHER" id="PTHR44154">
    <property type="entry name" value="QUINONE OXIDOREDUCTASE"/>
    <property type="match status" value="1"/>
</dbReference>
<name>A0ABX7H1A1_9GAMM</name>
<dbReference type="InterPro" id="IPR011032">
    <property type="entry name" value="GroES-like_sf"/>
</dbReference>
<sequence>MKALQFTGHGGPDALDYVDVATPSIDADSALVRILAASVNPSDVKNVSGHFSHTTLPRIPGRDFSGVVEQGPKDWLGAEVWGTGGDIGFTRDGTHAQYIRIPASALARKPRTLDHGQASAIGVNFAVAWLGVIDYAQLREGETIAVIGAGGGVGGAVTQIAKSLGCRVIGIDRQPIDADSPAGKLIDAFVPFDKHTVERVRSLDQLCDGVDVVYDSVGGIAFEMALGLAKRRGRVVEISGTGRRRVELDLIDFYHNETQLLGADSAKLDVVESARLMRTIAQGFDKGKFDAPVIAHRYALAEGREAYQAVANGTAGRVVLLP</sequence>
<dbReference type="InterPro" id="IPR036291">
    <property type="entry name" value="NAD(P)-bd_dom_sf"/>
</dbReference>